<dbReference type="AlphaFoldDB" id="A0A486MKY1"/>
<dbReference type="RefSeq" id="WP_053065654.1">
    <property type="nucleotide sequence ID" value="NZ_CAAHCC010000004.1"/>
</dbReference>
<dbReference type="EMBL" id="CAAHDD010000004">
    <property type="protein sequence ID" value="VGM21637.1"/>
    <property type="molecule type" value="Genomic_DNA"/>
</dbReference>
<sequence length="169" mass="18319">MNNSITRERLEEIVSDPMINQGSEFAMMARMALAAMDSEPVAWTDEHELRDVDRGGCGYLFTVNPVTPHADERRIILLYRHAQPAPASPVCTCPSGDGSLRWPCPVHPGNSPAIPDSARDALEKALAAMEFMGDTLNNLDVVCTEDVELVAPAFDAVRSVLAAALQEGK</sequence>
<evidence type="ECO:0000313" key="2">
    <source>
        <dbReference type="EMBL" id="VGM21637.1"/>
    </source>
</evidence>
<proteinExistence type="predicted"/>
<gene>
    <name evidence="2" type="ORF">SAMEA4873559_02120</name>
    <name evidence="1" type="ORF">SAMEA4873632_02603</name>
</gene>
<evidence type="ECO:0000313" key="3">
    <source>
        <dbReference type="Proteomes" id="UP000376235"/>
    </source>
</evidence>
<protein>
    <submittedName>
        <fullName evidence="2">Uncharacterized protein</fullName>
    </submittedName>
</protein>
<dbReference type="EMBL" id="CAAHCC010000004">
    <property type="protein sequence ID" value="VGK89565.1"/>
    <property type="molecule type" value="Genomic_DNA"/>
</dbReference>
<accession>A0A486MKY1</accession>
<reference evidence="2 3" key="1">
    <citation type="submission" date="2019-03" db="EMBL/GenBank/DDBJ databases">
        <authorList>
            <consortium name="Pathogen Informatics"/>
        </authorList>
    </citation>
    <scope>NUCLEOTIDE SEQUENCE</scope>
    <source>
        <strain evidence="2">5012STDY7626358</strain>
        <strain evidence="1 3">5012STDY7626430</strain>
    </source>
</reference>
<evidence type="ECO:0000313" key="1">
    <source>
        <dbReference type="EMBL" id="VGK89565.1"/>
    </source>
</evidence>
<organism evidence="2">
    <name type="scientific">Klebsiella pneumoniae</name>
    <dbReference type="NCBI Taxonomy" id="573"/>
    <lineage>
        <taxon>Bacteria</taxon>
        <taxon>Pseudomonadati</taxon>
        <taxon>Pseudomonadota</taxon>
        <taxon>Gammaproteobacteria</taxon>
        <taxon>Enterobacterales</taxon>
        <taxon>Enterobacteriaceae</taxon>
        <taxon>Klebsiella/Raoultella group</taxon>
        <taxon>Klebsiella</taxon>
        <taxon>Klebsiella pneumoniae complex</taxon>
    </lineage>
</organism>
<name>A0A486MKY1_KLEPN</name>
<dbReference type="Proteomes" id="UP000376235">
    <property type="component" value="Unassembled WGS sequence"/>
</dbReference>